<feature type="region of interest" description="Disordered" evidence="6">
    <location>
        <begin position="44"/>
        <end position="64"/>
    </location>
</feature>
<dbReference type="InterPro" id="IPR002104">
    <property type="entry name" value="Integrase_catalytic"/>
</dbReference>
<dbReference type="InterPro" id="IPR044068">
    <property type="entry name" value="CB"/>
</dbReference>
<comment type="similarity">
    <text evidence="1">Belongs to the 'phage' integrase family.</text>
</comment>
<dbReference type="EMBL" id="WBMT01000009">
    <property type="protein sequence ID" value="KAB2347283.1"/>
    <property type="molecule type" value="Genomic_DNA"/>
</dbReference>
<dbReference type="InterPro" id="IPR013762">
    <property type="entry name" value="Integrase-like_cat_sf"/>
</dbReference>
<dbReference type="PANTHER" id="PTHR30349:SF41">
    <property type="entry name" value="INTEGRASE_RECOMBINASE PROTEIN MJ0367-RELATED"/>
    <property type="match status" value="1"/>
</dbReference>
<dbReference type="Proteomes" id="UP000468735">
    <property type="component" value="Unassembled WGS sequence"/>
</dbReference>
<feature type="region of interest" description="Disordered" evidence="6">
    <location>
        <begin position="373"/>
        <end position="392"/>
    </location>
</feature>
<dbReference type="PROSITE" id="PS51900">
    <property type="entry name" value="CB"/>
    <property type="match status" value="1"/>
</dbReference>
<evidence type="ECO:0000256" key="1">
    <source>
        <dbReference type="ARBA" id="ARBA00008857"/>
    </source>
</evidence>
<organism evidence="9 10">
    <name type="scientific">Actinomadura rudentiformis</name>
    <dbReference type="NCBI Taxonomy" id="359158"/>
    <lineage>
        <taxon>Bacteria</taxon>
        <taxon>Bacillati</taxon>
        <taxon>Actinomycetota</taxon>
        <taxon>Actinomycetes</taxon>
        <taxon>Streptosporangiales</taxon>
        <taxon>Thermomonosporaceae</taxon>
        <taxon>Actinomadura</taxon>
    </lineage>
</organism>
<keyword evidence="2" id="KW-0229">DNA integration</keyword>
<name>A0A6H9YZ25_9ACTN</name>
<dbReference type="OrthoDB" id="3183879at2"/>
<evidence type="ECO:0000256" key="3">
    <source>
        <dbReference type="ARBA" id="ARBA00023125"/>
    </source>
</evidence>
<feature type="compositionally biased region" description="Basic residues" evidence="6">
    <location>
        <begin position="49"/>
        <end position="58"/>
    </location>
</feature>
<accession>A0A6H9YZ25</accession>
<dbReference type="AlphaFoldDB" id="A0A6H9YZ25"/>
<evidence type="ECO:0000313" key="10">
    <source>
        <dbReference type="Proteomes" id="UP000468735"/>
    </source>
</evidence>
<keyword evidence="10" id="KW-1185">Reference proteome</keyword>
<sequence>MQVVGRRILTRRIRVKPSPTSLIRWSTLAAPRGFAMPEAEIIPFEPPRRPRRTPRRSRTTAAPRGLGFTQAMESWELALNSRGKAAGTIRSYRDAVRNFTNWLGQEGCICRHPDPVEPCPVKPHGRTTRDIPTVEMITAEDVRIYLTHERRRTSPGNAHKVFRNLRALFNWLIDEGDLEGPSPVRNADAPDVPERELPPLSDEEIAKLLKTCKSGGSHDDLRDYAIMRLLLDIGPRVAGLAGIRYAPDDPKANDVHLAQYEIRIRLKGGDDYLAPIGKQAAAAIDRYIRRARMEHPDAESTALWLGKFGPLGVSGVQALLRRRGDQAGVVGVTPHRFRRTAATNCVDSDQSETDVMHNFGWKRPEMVRHYTKATAKTRARRNHQRSSPADRY</sequence>
<dbReference type="PANTHER" id="PTHR30349">
    <property type="entry name" value="PHAGE INTEGRASE-RELATED"/>
    <property type="match status" value="1"/>
</dbReference>
<dbReference type="InterPro" id="IPR004107">
    <property type="entry name" value="Integrase_SAM-like_N"/>
</dbReference>
<dbReference type="Gene3D" id="1.10.150.130">
    <property type="match status" value="1"/>
</dbReference>
<evidence type="ECO:0000256" key="6">
    <source>
        <dbReference type="SAM" id="MobiDB-lite"/>
    </source>
</evidence>
<evidence type="ECO:0000259" key="7">
    <source>
        <dbReference type="PROSITE" id="PS51898"/>
    </source>
</evidence>
<evidence type="ECO:0000256" key="5">
    <source>
        <dbReference type="PROSITE-ProRule" id="PRU01248"/>
    </source>
</evidence>
<reference evidence="9 10" key="1">
    <citation type="submission" date="2019-09" db="EMBL/GenBank/DDBJ databases">
        <title>Actinomadura physcomitrii sp. nov., a novel actinomycete isolated from moss [Physcomitrium sphaericum (Ludw) Fuernr].</title>
        <authorList>
            <person name="Zhuang X."/>
            <person name="Liu C."/>
        </authorList>
    </citation>
    <scope>NUCLEOTIDE SEQUENCE [LARGE SCALE GENOMIC DNA]</scope>
    <source>
        <strain evidence="9 10">HMC1</strain>
    </source>
</reference>
<dbReference type="Pfam" id="PF13495">
    <property type="entry name" value="Phage_int_SAM_4"/>
    <property type="match status" value="1"/>
</dbReference>
<evidence type="ECO:0000256" key="4">
    <source>
        <dbReference type="ARBA" id="ARBA00023172"/>
    </source>
</evidence>
<dbReference type="Gene3D" id="1.10.443.10">
    <property type="entry name" value="Intergrase catalytic core"/>
    <property type="match status" value="1"/>
</dbReference>
<dbReference type="PROSITE" id="PS51898">
    <property type="entry name" value="TYR_RECOMBINASE"/>
    <property type="match status" value="1"/>
</dbReference>
<keyword evidence="3 5" id="KW-0238">DNA-binding</keyword>
<comment type="caution">
    <text evidence="9">The sequence shown here is derived from an EMBL/GenBank/DDBJ whole genome shotgun (WGS) entry which is preliminary data.</text>
</comment>
<protein>
    <submittedName>
        <fullName evidence="9">Tyrosine-type recombinase/integrase</fullName>
    </submittedName>
</protein>
<gene>
    <name evidence="9" type="ORF">F8566_19920</name>
</gene>
<evidence type="ECO:0000313" key="9">
    <source>
        <dbReference type="EMBL" id="KAB2347283.1"/>
    </source>
</evidence>
<dbReference type="Pfam" id="PF00589">
    <property type="entry name" value="Phage_integrase"/>
    <property type="match status" value="1"/>
</dbReference>
<feature type="domain" description="Tyr recombinase" evidence="7">
    <location>
        <begin position="195"/>
        <end position="384"/>
    </location>
</feature>
<dbReference type="InterPro" id="IPR050090">
    <property type="entry name" value="Tyrosine_recombinase_XerCD"/>
</dbReference>
<dbReference type="CDD" id="cd00397">
    <property type="entry name" value="DNA_BRE_C"/>
    <property type="match status" value="1"/>
</dbReference>
<dbReference type="InterPro" id="IPR011010">
    <property type="entry name" value="DNA_brk_join_enz"/>
</dbReference>
<dbReference type="SUPFAM" id="SSF56349">
    <property type="entry name" value="DNA breaking-rejoining enzymes"/>
    <property type="match status" value="1"/>
</dbReference>
<dbReference type="GO" id="GO:0006310">
    <property type="term" value="P:DNA recombination"/>
    <property type="evidence" value="ECO:0007669"/>
    <property type="project" value="UniProtKB-KW"/>
</dbReference>
<evidence type="ECO:0000259" key="8">
    <source>
        <dbReference type="PROSITE" id="PS51900"/>
    </source>
</evidence>
<evidence type="ECO:0000256" key="2">
    <source>
        <dbReference type="ARBA" id="ARBA00022908"/>
    </source>
</evidence>
<feature type="domain" description="Core-binding (CB)" evidence="8">
    <location>
        <begin position="66"/>
        <end position="173"/>
    </location>
</feature>
<keyword evidence="4" id="KW-0233">DNA recombination</keyword>
<dbReference type="GO" id="GO:0015074">
    <property type="term" value="P:DNA integration"/>
    <property type="evidence" value="ECO:0007669"/>
    <property type="project" value="UniProtKB-KW"/>
</dbReference>
<dbReference type="InterPro" id="IPR010998">
    <property type="entry name" value="Integrase_recombinase_N"/>
</dbReference>
<proteinExistence type="inferred from homology"/>
<feature type="compositionally biased region" description="Basic residues" evidence="6">
    <location>
        <begin position="373"/>
        <end position="384"/>
    </location>
</feature>
<dbReference type="GO" id="GO:0003677">
    <property type="term" value="F:DNA binding"/>
    <property type="evidence" value="ECO:0007669"/>
    <property type="project" value="UniProtKB-UniRule"/>
</dbReference>